<organism evidence="2">
    <name type="scientific">Naegleria gruberi</name>
    <name type="common">Amoeba</name>
    <dbReference type="NCBI Taxonomy" id="5762"/>
    <lineage>
        <taxon>Eukaryota</taxon>
        <taxon>Discoba</taxon>
        <taxon>Heterolobosea</taxon>
        <taxon>Tetramitia</taxon>
        <taxon>Eutetramitia</taxon>
        <taxon>Vahlkampfiidae</taxon>
        <taxon>Naegleria</taxon>
    </lineage>
</organism>
<dbReference type="VEuPathDB" id="AmoebaDB:NAEGRDRAFT_64393"/>
<keyword evidence="2" id="KW-1185">Reference proteome</keyword>
<accession>D2V6D0</accession>
<protein>
    <submittedName>
        <fullName evidence="1">Predicted protein</fullName>
    </submittedName>
</protein>
<dbReference type="InParanoid" id="D2V6D0"/>
<evidence type="ECO:0000313" key="2">
    <source>
        <dbReference type="Proteomes" id="UP000006671"/>
    </source>
</evidence>
<dbReference type="GeneID" id="8861740"/>
<proteinExistence type="predicted"/>
<dbReference type="AlphaFoldDB" id="D2V6D0"/>
<sequence length="398" mass="44588">MRKPDVDSHGDDDDALLDFITEEGLYEHDPNATPIGVNTTEAMMFETLIFNIKDSENSVSTIKIIPTENETLHYNANSLIPMKNDKIINKRNVITPKFISKKHCFKANHENLNSISEQVCKITALMNSASDSIIYSSIGTAVIVLNNMKGYVMAFTCAHVLYPTKDHDLSLVEVVAEIDGKKGQCVVVEEGAFRLSNQVSDDWVLLKIIVEDLEPLQYVPIIPSPSMIGLLNHITDSNYCPEFYTTLLFGYFVGNNHLEELKLRKLGLNSSDVWKLVPQEQMSASLGWTVETCNSNVIYNSGSLNSCSGGPVFKCRIKVEEVLECDNTDLASLMEKSYFSIGLLGLHCGGATGGNIICSSHNYFKSYYFNVYTPHKNCFSKEDQHKIEMEWDFINQLS</sequence>
<dbReference type="KEGG" id="ngr:NAEGRDRAFT_64393"/>
<gene>
    <name evidence="1" type="ORF">NAEGRDRAFT_64393</name>
</gene>
<evidence type="ECO:0000313" key="1">
    <source>
        <dbReference type="EMBL" id="EFC47426.1"/>
    </source>
</evidence>
<dbReference type="EMBL" id="GG738854">
    <property type="protein sequence ID" value="EFC47426.1"/>
    <property type="molecule type" value="Genomic_DNA"/>
</dbReference>
<dbReference type="RefSeq" id="XP_002680170.1">
    <property type="nucleotide sequence ID" value="XM_002680124.1"/>
</dbReference>
<reference evidence="1 2" key="1">
    <citation type="journal article" date="2010" name="Cell">
        <title>The genome of Naegleria gruberi illuminates early eukaryotic versatility.</title>
        <authorList>
            <person name="Fritz-Laylin L.K."/>
            <person name="Prochnik S.E."/>
            <person name="Ginger M.L."/>
            <person name="Dacks J.B."/>
            <person name="Carpenter M.L."/>
            <person name="Field M.C."/>
            <person name="Kuo A."/>
            <person name="Paredez A."/>
            <person name="Chapman J."/>
            <person name="Pham J."/>
            <person name="Shu S."/>
            <person name="Neupane R."/>
            <person name="Cipriano M."/>
            <person name="Mancuso J."/>
            <person name="Tu H."/>
            <person name="Salamov A."/>
            <person name="Lindquist E."/>
            <person name="Shapiro H."/>
            <person name="Lucas S."/>
            <person name="Grigoriev I.V."/>
            <person name="Cande W.Z."/>
            <person name="Fulton C."/>
            <person name="Rokhsar D.S."/>
            <person name="Dawson S.C."/>
        </authorList>
    </citation>
    <scope>NUCLEOTIDE SEQUENCE [LARGE SCALE GENOMIC DNA]</scope>
    <source>
        <strain evidence="1 2">NEG-M</strain>
    </source>
</reference>
<name>D2V6D0_NAEGR</name>
<dbReference type="Proteomes" id="UP000006671">
    <property type="component" value="Unassembled WGS sequence"/>
</dbReference>